<dbReference type="SUPFAM" id="SSF48264">
    <property type="entry name" value="Cytochrome P450"/>
    <property type="match status" value="1"/>
</dbReference>
<dbReference type="PROSITE" id="PS00086">
    <property type="entry name" value="CYTOCHROME_P450"/>
    <property type="match status" value="1"/>
</dbReference>
<dbReference type="GO" id="GO:0020037">
    <property type="term" value="F:heme binding"/>
    <property type="evidence" value="ECO:0007669"/>
    <property type="project" value="InterPro"/>
</dbReference>
<sequence>MNAAANRDPAHFQDPDRFDPQRSNIEHFGFGGGIHYCVGAPLARIETISP</sequence>
<proteinExistence type="inferred from homology"/>
<reference evidence="5" key="1">
    <citation type="submission" date="2018-12" db="EMBL/GenBank/DDBJ databases">
        <title>Tengunoibacter tsumagoiensis gen. nov., sp. nov., Dictyobacter kobayashii sp. nov., D. alpinus sp. nov., and D. joshuensis sp. nov. and description of Dictyobacteraceae fam. nov. within the order Ktedonobacterales isolated from Tengu-no-mugimeshi.</title>
        <authorList>
            <person name="Wang C.M."/>
            <person name="Zheng Y."/>
            <person name="Sakai Y."/>
            <person name="Toyoda A."/>
            <person name="Minakuchi Y."/>
            <person name="Abe K."/>
            <person name="Yokota A."/>
            <person name="Yabe S."/>
        </authorList>
    </citation>
    <scope>NUCLEOTIDE SEQUENCE [LARGE SCALE GENOMIC DNA]</scope>
    <source>
        <strain evidence="5">Uno11</strain>
    </source>
</reference>
<keyword evidence="2" id="KW-0503">Monooxygenase</keyword>
<evidence type="ECO:0000313" key="4">
    <source>
        <dbReference type="EMBL" id="GCE24116.1"/>
    </source>
</evidence>
<keyword evidence="2" id="KW-0408">Iron</keyword>
<dbReference type="InterPro" id="IPR017972">
    <property type="entry name" value="Cyt_P450_CS"/>
</dbReference>
<evidence type="ECO:0000256" key="2">
    <source>
        <dbReference type="RuleBase" id="RU000461"/>
    </source>
</evidence>
<keyword evidence="2" id="KW-0560">Oxidoreductase</keyword>
<accession>A0A402AYD0</accession>
<keyword evidence="2" id="KW-0349">Heme</keyword>
<dbReference type="PANTHER" id="PTHR46696">
    <property type="entry name" value="P450, PUTATIVE (EUROFUNG)-RELATED"/>
    <property type="match status" value="1"/>
</dbReference>
<dbReference type="InterPro" id="IPR036396">
    <property type="entry name" value="Cyt_P450_sf"/>
</dbReference>
<evidence type="ECO:0000313" key="5">
    <source>
        <dbReference type="Proteomes" id="UP000287188"/>
    </source>
</evidence>
<protein>
    <recommendedName>
        <fullName evidence="6">Cytochrome P450</fullName>
    </recommendedName>
</protein>
<dbReference type="InterPro" id="IPR002397">
    <property type="entry name" value="Cyt_P450_B"/>
</dbReference>
<comment type="similarity">
    <text evidence="1 2">Belongs to the cytochrome P450 family.</text>
</comment>
<feature type="compositionally biased region" description="Basic and acidic residues" evidence="3">
    <location>
        <begin position="8"/>
        <end position="20"/>
    </location>
</feature>
<evidence type="ECO:0008006" key="6">
    <source>
        <dbReference type="Google" id="ProtNLM"/>
    </source>
</evidence>
<gene>
    <name evidence="4" type="ORF">KDK_79160</name>
</gene>
<dbReference type="PRINTS" id="PR00359">
    <property type="entry name" value="BP450"/>
</dbReference>
<dbReference type="InterPro" id="IPR001128">
    <property type="entry name" value="Cyt_P450"/>
</dbReference>
<dbReference type="PANTHER" id="PTHR46696:SF1">
    <property type="entry name" value="CYTOCHROME P450 YJIB-RELATED"/>
    <property type="match status" value="1"/>
</dbReference>
<feature type="region of interest" description="Disordered" evidence="3">
    <location>
        <begin position="1"/>
        <end position="22"/>
    </location>
</feature>
<evidence type="ECO:0000256" key="3">
    <source>
        <dbReference type="SAM" id="MobiDB-lite"/>
    </source>
</evidence>
<dbReference type="GO" id="GO:0004497">
    <property type="term" value="F:monooxygenase activity"/>
    <property type="evidence" value="ECO:0007669"/>
    <property type="project" value="UniProtKB-KW"/>
</dbReference>
<dbReference type="Pfam" id="PF00067">
    <property type="entry name" value="p450"/>
    <property type="match status" value="1"/>
</dbReference>
<evidence type="ECO:0000256" key="1">
    <source>
        <dbReference type="ARBA" id="ARBA00010617"/>
    </source>
</evidence>
<keyword evidence="2" id="KW-0479">Metal-binding</keyword>
<dbReference type="GO" id="GO:0016705">
    <property type="term" value="F:oxidoreductase activity, acting on paired donors, with incorporation or reduction of molecular oxygen"/>
    <property type="evidence" value="ECO:0007669"/>
    <property type="project" value="InterPro"/>
</dbReference>
<dbReference type="Proteomes" id="UP000287188">
    <property type="component" value="Unassembled WGS sequence"/>
</dbReference>
<dbReference type="Gene3D" id="1.10.630.10">
    <property type="entry name" value="Cytochrome P450"/>
    <property type="match status" value="1"/>
</dbReference>
<keyword evidence="5" id="KW-1185">Reference proteome</keyword>
<name>A0A402AYD0_9CHLR</name>
<comment type="caution">
    <text evidence="4">The sequence shown here is derived from an EMBL/GenBank/DDBJ whole genome shotgun (WGS) entry which is preliminary data.</text>
</comment>
<organism evidence="4 5">
    <name type="scientific">Dictyobacter kobayashii</name>
    <dbReference type="NCBI Taxonomy" id="2014872"/>
    <lineage>
        <taxon>Bacteria</taxon>
        <taxon>Bacillati</taxon>
        <taxon>Chloroflexota</taxon>
        <taxon>Ktedonobacteria</taxon>
        <taxon>Ktedonobacterales</taxon>
        <taxon>Dictyobacteraceae</taxon>
        <taxon>Dictyobacter</taxon>
    </lineage>
</organism>
<dbReference type="AlphaFoldDB" id="A0A402AYD0"/>
<dbReference type="EMBL" id="BIFS01000002">
    <property type="protein sequence ID" value="GCE24116.1"/>
    <property type="molecule type" value="Genomic_DNA"/>
</dbReference>
<dbReference type="GO" id="GO:0005506">
    <property type="term" value="F:iron ion binding"/>
    <property type="evidence" value="ECO:0007669"/>
    <property type="project" value="InterPro"/>
</dbReference>